<proteinExistence type="predicted"/>
<sequence>MSHSKAKAPALPQGNNTGEPPRCKHSAPSKVIGTKLAFLQARNAEWLQVCDQQCNWQGSQKMEKFLDCITKLWFLKYEDLPFKKDLNINKPNPELLLLDMPQQLTDAEPAQLFLWEYHTEVYAIFAGRWEEELLKAKAASKKPLKKVTILMKVTQELLAKQPESFCAEIDQMVLDDYIRKSGLGLELLFLSLGVYLGANSCHSGSSCF</sequence>
<dbReference type="InParanoid" id="A0A067PDG6"/>
<dbReference type="Proteomes" id="UP000027265">
    <property type="component" value="Unassembled WGS sequence"/>
</dbReference>
<dbReference type="AlphaFoldDB" id="A0A067PDG6"/>
<organism evidence="2 3">
    <name type="scientific">Jaapia argillacea MUCL 33604</name>
    <dbReference type="NCBI Taxonomy" id="933084"/>
    <lineage>
        <taxon>Eukaryota</taxon>
        <taxon>Fungi</taxon>
        <taxon>Dikarya</taxon>
        <taxon>Basidiomycota</taxon>
        <taxon>Agaricomycotina</taxon>
        <taxon>Agaricomycetes</taxon>
        <taxon>Agaricomycetidae</taxon>
        <taxon>Jaapiales</taxon>
        <taxon>Jaapiaceae</taxon>
        <taxon>Jaapia</taxon>
    </lineage>
</organism>
<feature type="region of interest" description="Disordered" evidence="1">
    <location>
        <begin position="1"/>
        <end position="26"/>
    </location>
</feature>
<dbReference type="HOGENOM" id="CLU_1321059_0_0_1"/>
<gene>
    <name evidence="2" type="ORF">JAAARDRAFT_201170</name>
</gene>
<evidence type="ECO:0000256" key="1">
    <source>
        <dbReference type="SAM" id="MobiDB-lite"/>
    </source>
</evidence>
<evidence type="ECO:0000313" key="3">
    <source>
        <dbReference type="Proteomes" id="UP000027265"/>
    </source>
</evidence>
<keyword evidence="3" id="KW-1185">Reference proteome</keyword>
<reference evidence="3" key="1">
    <citation type="journal article" date="2014" name="Proc. Natl. Acad. Sci. U.S.A.">
        <title>Extensive sampling of basidiomycete genomes demonstrates inadequacy of the white-rot/brown-rot paradigm for wood decay fungi.</title>
        <authorList>
            <person name="Riley R."/>
            <person name="Salamov A.A."/>
            <person name="Brown D.W."/>
            <person name="Nagy L.G."/>
            <person name="Floudas D."/>
            <person name="Held B.W."/>
            <person name="Levasseur A."/>
            <person name="Lombard V."/>
            <person name="Morin E."/>
            <person name="Otillar R."/>
            <person name="Lindquist E.A."/>
            <person name="Sun H."/>
            <person name="LaButti K.M."/>
            <person name="Schmutz J."/>
            <person name="Jabbour D."/>
            <person name="Luo H."/>
            <person name="Baker S.E."/>
            <person name="Pisabarro A.G."/>
            <person name="Walton J.D."/>
            <person name="Blanchette R.A."/>
            <person name="Henrissat B."/>
            <person name="Martin F."/>
            <person name="Cullen D."/>
            <person name="Hibbett D.S."/>
            <person name="Grigoriev I.V."/>
        </authorList>
    </citation>
    <scope>NUCLEOTIDE SEQUENCE [LARGE SCALE GENOMIC DNA]</scope>
    <source>
        <strain evidence="3">MUCL 33604</strain>
    </source>
</reference>
<dbReference type="EMBL" id="KL197820">
    <property type="protein sequence ID" value="KDQ49072.1"/>
    <property type="molecule type" value="Genomic_DNA"/>
</dbReference>
<accession>A0A067PDG6</accession>
<protein>
    <submittedName>
        <fullName evidence="2">Uncharacterized protein</fullName>
    </submittedName>
</protein>
<name>A0A067PDG6_9AGAM</name>
<evidence type="ECO:0000313" key="2">
    <source>
        <dbReference type="EMBL" id="KDQ49072.1"/>
    </source>
</evidence>